<sequence length="102" mass="11635">MTILFICMKNFPGLEYTTSLHSTRLLKMQISFNNFNQLHGDRNVQLKAHHSDGSNRVLEMKSINVQLHSNCKLTCTVKVLHVEALPSPHIGPPFTKHAYNHI</sequence>
<reference evidence="1" key="2">
    <citation type="journal article" date="2015" name="Fish Shellfish Immunol.">
        <title>Early steps in the European eel (Anguilla anguilla)-Vibrio vulnificus interaction in the gills: Role of the RtxA13 toxin.</title>
        <authorList>
            <person name="Callol A."/>
            <person name="Pajuelo D."/>
            <person name="Ebbesson L."/>
            <person name="Teles M."/>
            <person name="MacKenzie S."/>
            <person name="Amaro C."/>
        </authorList>
    </citation>
    <scope>NUCLEOTIDE SEQUENCE</scope>
</reference>
<dbReference type="EMBL" id="GBXM01010850">
    <property type="protein sequence ID" value="JAH97727.1"/>
    <property type="molecule type" value="Transcribed_RNA"/>
</dbReference>
<dbReference type="AlphaFoldDB" id="A0A0E9X4U9"/>
<name>A0A0E9X4U9_ANGAN</name>
<proteinExistence type="predicted"/>
<reference evidence="1" key="1">
    <citation type="submission" date="2014-11" db="EMBL/GenBank/DDBJ databases">
        <authorList>
            <person name="Amaro Gonzalez C."/>
        </authorList>
    </citation>
    <scope>NUCLEOTIDE SEQUENCE</scope>
</reference>
<organism evidence="1">
    <name type="scientific">Anguilla anguilla</name>
    <name type="common">European freshwater eel</name>
    <name type="synonym">Muraena anguilla</name>
    <dbReference type="NCBI Taxonomy" id="7936"/>
    <lineage>
        <taxon>Eukaryota</taxon>
        <taxon>Metazoa</taxon>
        <taxon>Chordata</taxon>
        <taxon>Craniata</taxon>
        <taxon>Vertebrata</taxon>
        <taxon>Euteleostomi</taxon>
        <taxon>Actinopterygii</taxon>
        <taxon>Neopterygii</taxon>
        <taxon>Teleostei</taxon>
        <taxon>Anguilliformes</taxon>
        <taxon>Anguillidae</taxon>
        <taxon>Anguilla</taxon>
    </lineage>
</organism>
<protein>
    <submittedName>
        <fullName evidence="1">Uncharacterized protein</fullName>
    </submittedName>
</protein>
<evidence type="ECO:0000313" key="1">
    <source>
        <dbReference type="EMBL" id="JAH97727.1"/>
    </source>
</evidence>
<accession>A0A0E9X4U9</accession>